<proteinExistence type="predicted"/>
<keyword evidence="1" id="KW-0812">Transmembrane</keyword>
<dbReference type="WBParaSite" id="L893_g32417.t1">
    <property type="protein sequence ID" value="L893_g32417.t1"/>
    <property type="gene ID" value="L893_g32417"/>
</dbReference>
<organism evidence="2 3">
    <name type="scientific">Steinernema glaseri</name>
    <dbReference type="NCBI Taxonomy" id="37863"/>
    <lineage>
        <taxon>Eukaryota</taxon>
        <taxon>Metazoa</taxon>
        <taxon>Ecdysozoa</taxon>
        <taxon>Nematoda</taxon>
        <taxon>Chromadorea</taxon>
        <taxon>Rhabditida</taxon>
        <taxon>Tylenchina</taxon>
        <taxon>Panagrolaimomorpha</taxon>
        <taxon>Strongyloidoidea</taxon>
        <taxon>Steinernematidae</taxon>
        <taxon>Steinernema</taxon>
    </lineage>
</organism>
<evidence type="ECO:0000256" key="1">
    <source>
        <dbReference type="SAM" id="Phobius"/>
    </source>
</evidence>
<feature type="transmembrane region" description="Helical" evidence="1">
    <location>
        <begin position="234"/>
        <end position="258"/>
    </location>
</feature>
<evidence type="ECO:0000313" key="2">
    <source>
        <dbReference type="Proteomes" id="UP000095287"/>
    </source>
</evidence>
<keyword evidence="1" id="KW-0472">Membrane</keyword>
<feature type="transmembrane region" description="Helical" evidence="1">
    <location>
        <begin position="205"/>
        <end position="228"/>
    </location>
</feature>
<accession>A0A1I8A357</accession>
<reference evidence="3" key="1">
    <citation type="submission" date="2016-11" db="UniProtKB">
        <authorList>
            <consortium name="WormBaseParasite"/>
        </authorList>
    </citation>
    <scope>IDENTIFICATION</scope>
</reference>
<evidence type="ECO:0000313" key="3">
    <source>
        <dbReference type="WBParaSite" id="L893_g32417.t1"/>
    </source>
</evidence>
<keyword evidence="2" id="KW-1185">Reference proteome</keyword>
<feature type="transmembrane region" description="Helical" evidence="1">
    <location>
        <begin position="43"/>
        <end position="67"/>
    </location>
</feature>
<dbReference type="AlphaFoldDB" id="A0A1I8A357"/>
<protein>
    <submittedName>
        <fullName evidence="3">7TM_GPCR_Srx domain-containing protein</fullName>
    </submittedName>
</protein>
<feature type="transmembrane region" description="Helical" evidence="1">
    <location>
        <begin position="172"/>
        <end position="193"/>
    </location>
</feature>
<keyword evidence="1" id="KW-1133">Transmembrane helix</keyword>
<sequence>MCSSICVPVFNALASSLSLCSSVRLFSVIVGNQMNRRNEALQIVASTNLIECILMITSIIGNIYLAFNSGGEEITTFDSWLGSVAINCWMCQTFQRLTLALNRFLTITHLNNISFLDSRLLHIAILATPWCMLFTLTGLCFDPNFDDSFVLSRQFLVWHYDHDSFIRRFEKITSISFTLDSFIIYCIIIAVLVRRRGSHASKTEFRLLIAFSLAFCYEFALVFVYHILPTFVKYGITTVWVINFLWFLLPFVNCATLLSINTSIRNQFFCQGAKYSISAVTTIRSMEA</sequence>
<feature type="transmembrane region" description="Helical" evidence="1">
    <location>
        <begin position="120"/>
        <end position="139"/>
    </location>
</feature>
<feature type="transmembrane region" description="Helical" evidence="1">
    <location>
        <begin position="12"/>
        <end position="31"/>
    </location>
</feature>
<dbReference type="Proteomes" id="UP000095287">
    <property type="component" value="Unplaced"/>
</dbReference>
<name>A0A1I8A357_9BILA</name>